<name>A0ABX6V3B1_9PAST</name>
<organism evidence="2 3">
    <name type="scientific">Rodentibacter haemolyticus</name>
    <dbReference type="NCBI Taxonomy" id="2778911"/>
    <lineage>
        <taxon>Bacteria</taxon>
        <taxon>Pseudomonadati</taxon>
        <taxon>Pseudomonadota</taxon>
        <taxon>Gammaproteobacteria</taxon>
        <taxon>Pasteurellales</taxon>
        <taxon>Pasteurellaceae</taxon>
        <taxon>Rodentibacter</taxon>
    </lineage>
</organism>
<feature type="transmembrane region" description="Helical" evidence="1">
    <location>
        <begin position="163"/>
        <end position="185"/>
    </location>
</feature>
<protein>
    <submittedName>
        <fullName evidence="2">Uncharacterized protein</fullName>
    </submittedName>
</protein>
<accession>A0ABX6V3B1</accession>
<keyword evidence="1" id="KW-0472">Membrane</keyword>
<keyword evidence="1" id="KW-0812">Transmembrane</keyword>
<evidence type="ECO:0000256" key="1">
    <source>
        <dbReference type="SAM" id="Phobius"/>
    </source>
</evidence>
<keyword evidence="1" id="KW-1133">Transmembrane helix</keyword>
<reference evidence="2 3" key="1">
    <citation type="submission" date="2020-10" db="EMBL/GenBank/DDBJ databases">
        <title>Genome Sequencing of Rodentibacter spp. strain DSM111151.</title>
        <authorList>
            <person name="Benga L."/>
            <person name="Lautwein T."/>
        </authorList>
    </citation>
    <scope>NUCLEOTIDE SEQUENCE [LARGE SCALE GENOMIC DNA]</scope>
    <source>
        <strain evidence="2 3">DSM 111151</strain>
    </source>
</reference>
<sequence>MAGLASLLSILNTFRKEIPDSIGYEIYPRTYFTLPKELREYISNENQEIYNLHRVFIRIDNYSLKSRRNIRVIYSGGWQFSPDIQYRRRENTKVKYKILDDEKEIIIEEILPNESVYIILYGTNYDFNIEQILFDDSEVTKTMQLLTEAKRDPELARMKLCNIFMSIFAIISILLVIGLCGWNYIYINKVNRQQALIDNAVNEIYKNVSGGCYIGVYETKEPKFNEIYAKNKWNKAETLYLNHVQNLTELQQKDEVVLCIEKDFK</sequence>
<dbReference type="Proteomes" id="UP000663069">
    <property type="component" value="Chromosome"/>
</dbReference>
<dbReference type="EMBL" id="CP063056">
    <property type="protein sequence ID" value="QPB42771.1"/>
    <property type="molecule type" value="Genomic_DNA"/>
</dbReference>
<evidence type="ECO:0000313" key="2">
    <source>
        <dbReference type="EMBL" id="QPB42771.1"/>
    </source>
</evidence>
<gene>
    <name evidence="2" type="ORF">IHV77_01180</name>
</gene>
<keyword evidence="3" id="KW-1185">Reference proteome</keyword>
<proteinExistence type="predicted"/>
<dbReference type="RefSeq" id="WP_194812349.1">
    <property type="nucleotide sequence ID" value="NZ_CP063056.1"/>
</dbReference>
<evidence type="ECO:0000313" key="3">
    <source>
        <dbReference type="Proteomes" id="UP000663069"/>
    </source>
</evidence>